<evidence type="ECO:0000313" key="2">
    <source>
        <dbReference type="EMBL" id="GJM84816.1"/>
    </source>
</evidence>
<feature type="region of interest" description="Disordered" evidence="1">
    <location>
        <begin position="193"/>
        <end position="214"/>
    </location>
</feature>
<name>A0AAV5BEY0_ELECO</name>
<reference evidence="2" key="1">
    <citation type="journal article" date="2018" name="DNA Res.">
        <title>Multiple hybrid de novo genome assembly of finger millet, an orphan allotetraploid crop.</title>
        <authorList>
            <person name="Hatakeyama M."/>
            <person name="Aluri S."/>
            <person name="Balachadran M.T."/>
            <person name="Sivarajan S.R."/>
            <person name="Patrignani A."/>
            <person name="Gruter S."/>
            <person name="Poveda L."/>
            <person name="Shimizu-Inatsugi R."/>
            <person name="Baeten J."/>
            <person name="Francoijs K.J."/>
            <person name="Nataraja K.N."/>
            <person name="Reddy Y.A.N."/>
            <person name="Phadnis S."/>
            <person name="Ravikumar R.L."/>
            <person name="Schlapbach R."/>
            <person name="Sreeman S.M."/>
            <person name="Shimizu K.K."/>
        </authorList>
    </citation>
    <scope>NUCLEOTIDE SEQUENCE</scope>
</reference>
<dbReference type="AlphaFoldDB" id="A0AAV5BEY0"/>
<accession>A0AAV5BEY0</accession>
<dbReference type="Proteomes" id="UP001054889">
    <property type="component" value="Unassembled WGS sequence"/>
</dbReference>
<sequence length="292" mass="31727">MQSYSFDVKKTHSKKLCLIPIEELLTSSDFLVDDSCVFGLSILKADISSPEKKPIAISKKPSTYQKLFLQKKEFIEGTYSWTMDNYLDLKKSVVSPAFEVGGHSCSYWQLHVLGSIVIVLEKLFMPSTLQFAPATSTASANPNLALAPPLSFAAPLPPPFLLSTCHSPCRSPPSMKSSADASHPSLPRSVVRRLARGSSASRPSASRLSAMTSPASNPNGVQLLLPACPPHQFPRVRTLPVLLLNRLLPAAPTRLLVHLRATTLVRPGLPYPTFWMHPLPLPTGGCLRAPVA</sequence>
<evidence type="ECO:0000256" key="1">
    <source>
        <dbReference type="SAM" id="MobiDB-lite"/>
    </source>
</evidence>
<feature type="compositionally biased region" description="Low complexity" evidence="1">
    <location>
        <begin position="196"/>
        <end position="210"/>
    </location>
</feature>
<dbReference type="EMBL" id="BQKI01000001">
    <property type="protein sequence ID" value="GJM84816.1"/>
    <property type="molecule type" value="Genomic_DNA"/>
</dbReference>
<reference evidence="2" key="2">
    <citation type="submission" date="2021-12" db="EMBL/GenBank/DDBJ databases">
        <title>Resequencing data analysis of finger millet.</title>
        <authorList>
            <person name="Hatakeyama M."/>
            <person name="Aluri S."/>
            <person name="Balachadran M.T."/>
            <person name="Sivarajan S.R."/>
            <person name="Poveda L."/>
            <person name="Shimizu-Inatsugi R."/>
            <person name="Schlapbach R."/>
            <person name="Sreeman S.M."/>
            <person name="Shimizu K.K."/>
        </authorList>
    </citation>
    <scope>NUCLEOTIDE SEQUENCE</scope>
</reference>
<evidence type="ECO:0000313" key="3">
    <source>
        <dbReference type="Proteomes" id="UP001054889"/>
    </source>
</evidence>
<dbReference type="SUPFAM" id="SSF49599">
    <property type="entry name" value="TRAF domain-like"/>
    <property type="match status" value="1"/>
</dbReference>
<comment type="caution">
    <text evidence="2">The sequence shown here is derived from an EMBL/GenBank/DDBJ whole genome shotgun (WGS) entry which is preliminary data.</text>
</comment>
<proteinExistence type="predicted"/>
<organism evidence="2 3">
    <name type="scientific">Eleusine coracana subsp. coracana</name>
    <dbReference type="NCBI Taxonomy" id="191504"/>
    <lineage>
        <taxon>Eukaryota</taxon>
        <taxon>Viridiplantae</taxon>
        <taxon>Streptophyta</taxon>
        <taxon>Embryophyta</taxon>
        <taxon>Tracheophyta</taxon>
        <taxon>Spermatophyta</taxon>
        <taxon>Magnoliopsida</taxon>
        <taxon>Liliopsida</taxon>
        <taxon>Poales</taxon>
        <taxon>Poaceae</taxon>
        <taxon>PACMAD clade</taxon>
        <taxon>Chloridoideae</taxon>
        <taxon>Cynodonteae</taxon>
        <taxon>Eleusininae</taxon>
        <taxon>Eleusine</taxon>
    </lineage>
</organism>
<protein>
    <submittedName>
        <fullName evidence="2">Uncharacterized protein</fullName>
    </submittedName>
</protein>
<gene>
    <name evidence="2" type="primary">ga00522</name>
    <name evidence="2" type="ORF">PR202_ga00522</name>
</gene>
<keyword evidence="3" id="KW-1185">Reference proteome</keyword>